<dbReference type="Pfam" id="PF00528">
    <property type="entry name" value="BPD_transp_1"/>
    <property type="match status" value="1"/>
</dbReference>
<dbReference type="PROSITE" id="PS50928">
    <property type="entry name" value="ABC_TM1"/>
    <property type="match status" value="1"/>
</dbReference>
<evidence type="ECO:0000259" key="10">
    <source>
        <dbReference type="PROSITE" id="PS50928"/>
    </source>
</evidence>
<dbReference type="EMBL" id="CP005990">
    <property type="protein sequence ID" value="AGY92165.1"/>
    <property type="molecule type" value="Genomic_DNA"/>
</dbReference>
<dbReference type="GO" id="GO:0006865">
    <property type="term" value="P:amino acid transport"/>
    <property type="evidence" value="ECO:0007669"/>
    <property type="project" value="UniProtKB-KW"/>
</dbReference>
<feature type="transmembrane region" description="Helical" evidence="9">
    <location>
        <begin position="194"/>
        <end position="219"/>
    </location>
</feature>
<feature type="transmembrane region" description="Helical" evidence="9">
    <location>
        <begin position="31"/>
        <end position="52"/>
    </location>
</feature>
<keyword evidence="6" id="KW-0029">Amino-acid transport</keyword>
<dbReference type="SUPFAM" id="SSF161098">
    <property type="entry name" value="MetI-like"/>
    <property type="match status" value="1"/>
</dbReference>
<feature type="transmembrane region" description="Helical" evidence="9">
    <location>
        <begin position="124"/>
        <end position="146"/>
    </location>
</feature>
<dbReference type="STRING" id="1335757.SPICUR_05960"/>
<dbReference type="PATRIC" id="fig|1335757.3.peg.1167"/>
<evidence type="ECO:0000256" key="5">
    <source>
        <dbReference type="ARBA" id="ARBA00022692"/>
    </source>
</evidence>
<evidence type="ECO:0000256" key="7">
    <source>
        <dbReference type="ARBA" id="ARBA00022989"/>
    </source>
</evidence>
<dbReference type="Proteomes" id="UP000017640">
    <property type="component" value="Chromosome"/>
</dbReference>
<keyword evidence="4" id="KW-1003">Cell membrane</keyword>
<proteinExistence type="inferred from homology"/>
<dbReference type="InterPro" id="IPR010065">
    <property type="entry name" value="AA_ABC_transptr_permease_3TM"/>
</dbReference>
<evidence type="ECO:0000313" key="11">
    <source>
        <dbReference type="EMBL" id="AGY92165.1"/>
    </source>
</evidence>
<feature type="transmembrane region" description="Helical" evidence="9">
    <location>
        <begin position="332"/>
        <end position="350"/>
    </location>
</feature>
<keyword evidence="8 9" id="KW-0472">Membrane</keyword>
<dbReference type="InterPro" id="IPR000515">
    <property type="entry name" value="MetI-like"/>
</dbReference>
<evidence type="ECO:0000256" key="4">
    <source>
        <dbReference type="ARBA" id="ARBA00022475"/>
    </source>
</evidence>
<evidence type="ECO:0000256" key="1">
    <source>
        <dbReference type="ARBA" id="ARBA00004429"/>
    </source>
</evidence>
<dbReference type="NCBIfam" id="TIGR01726">
    <property type="entry name" value="HEQRo_perm_3TM"/>
    <property type="match status" value="1"/>
</dbReference>
<dbReference type="GO" id="GO:0022857">
    <property type="term" value="F:transmembrane transporter activity"/>
    <property type="evidence" value="ECO:0007669"/>
    <property type="project" value="InterPro"/>
</dbReference>
<evidence type="ECO:0000256" key="2">
    <source>
        <dbReference type="ARBA" id="ARBA00010072"/>
    </source>
</evidence>
<keyword evidence="5 9" id="KW-0812">Transmembrane</keyword>
<feature type="transmembrane region" description="Helical" evidence="9">
    <location>
        <begin position="231"/>
        <end position="250"/>
    </location>
</feature>
<comment type="similarity">
    <text evidence="2">Belongs to the binding-protein-dependent transport system permease family. HisMQ subfamily.</text>
</comment>
<feature type="transmembrane region" description="Helical" evidence="9">
    <location>
        <begin position="284"/>
        <end position="312"/>
    </location>
</feature>
<keyword evidence="7 9" id="KW-1133">Transmembrane helix</keyword>
<feature type="domain" description="ABC transmembrane type-1" evidence="10">
    <location>
        <begin position="159"/>
        <end position="348"/>
    </location>
</feature>
<dbReference type="GO" id="GO:0043190">
    <property type="term" value="C:ATP-binding cassette (ABC) transporter complex"/>
    <property type="evidence" value="ECO:0007669"/>
    <property type="project" value="InterPro"/>
</dbReference>
<dbReference type="InterPro" id="IPR035906">
    <property type="entry name" value="MetI-like_sf"/>
</dbReference>
<dbReference type="OrthoDB" id="9771188at2"/>
<accession>U5T419</accession>
<evidence type="ECO:0000256" key="6">
    <source>
        <dbReference type="ARBA" id="ARBA00022970"/>
    </source>
</evidence>
<organism evidence="11 12">
    <name type="scientific">Spiribacter curvatus</name>
    <dbReference type="NCBI Taxonomy" id="1335757"/>
    <lineage>
        <taxon>Bacteria</taxon>
        <taxon>Pseudomonadati</taxon>
        <taxon>Pseudomonadota</taxon>
        <taxon>Gammaproteobacteria</taxon>
        <taxon>Chromatiales</taxon>
        <taxon>Ectothiorhodospiraceae</taxon>
        <taxon>Spiribacter</taxon>
    </lineage>
</organism>
<comment type="subcellular location">
    <subcellularLocation>
        <location evidence="1">Cell inner membrane</location>
        <topology evidence="1">Multi-pass membrane protein</topology>
    </subcellularLocation>
    <subcellularLocation>
        <location evidence="9">Cell membrane</location>
        <topology evidence="9">Multi-pass membrane protein</topology>
    </subcellularLocation>
</comment>
<feature type="transmembrane region" description="Helical" evidence="9">
    <location>
        <begin position="97"/>
        <end position="117"/>
    </location>
</feature>
<dbReference type="InterPro" id="IPR043429">
    <property type="entry name" value="ArtM/GltK/GlnP/TcyL/YhdX-like"/>
</dbReference>
<dbReference type="RefSeq" id="WP_023367052.1">
    <property type="nucleotide sequence ID" value="NC_022664.1"/>
</dbReference>
<gene>
    <name evidence="11" type="ORF">SPICUR_05960</name>
</gene>
<protein>
    <recommendedName>
        <fullName evidence="10">ABC transmembrane type-1 domain-containing protein</fullName>
    </recommendedName>
</protein>
<dbReference type="PANTHER" id="PTHR30614">
    <property type="entry name" value="MEMBRANE COMPONENT OF AMINO ACID ABC TRANSPORTER"/>
    <property type="match status" value="1"/>
</dbReference>
<name>U5T419_9GAMM</name>
<dbReference type="eggNOG" id="COG0765">
    <property type="taxonomic scope" value="Bacteria"/>
</dbReference>
<evidence type="ECO:0000256" key="9">
    <source>
        <dbReference type="RuleBase" id="RU363032"/>
    </source>
</evidence>
<dbReference type="Gene3D" id="1.10.3720.10">
    <property type="entry name" value="MetI-like"/>
    <property type="match status" value="1"/>
</dbReference>
<dbReference type="HOGENOM" id="CLU_019602_16_1_6"/>
<dbReference type="PANTHER" id="PTHR30614:SF41">
    <property type="entry name" value="INNER MEMBRANE AMINO-ACID ABC TRANSPORTER PERMEASE PROTEIN YHDY"/>
    <property type="match status" value="1"/>
</dbReference>
<dbReference type="FunFam" id="1.10.3720.10:FF:000032">
    <property type="entry name" value="General amino acid ABC transporter permease"/>
    <property type="match status" value="1"/>
</dbReference>
<sequence>MATHQPLPSQSAPVVQRGIVRWLRENLFSSWLNSIVTLVVGYYLLTTLVPLIDWAFFSAVFTGAGVEACNPNSACWIFIQERFGFFMYGFYPEALRWRPTLAFVLFALAVVPPFLPLPSRVGRWAGIFGITGLPVAGYILISGGLFGLESVNTSQWGGLMLTLILAYVGIIAALPIGVALALGRRSEMPIIRGICVVFIEFWRAVPLITILFMASVMLPLFLPDGVSFDKLLRALVGITLFQAAYMAEVVRGGLQAIPRGQYEAAEALGLGYWRRMRLIILPQALKIVVPGIANTVISLFKDTTLVLIIGLFDLLGAVKSTLSDPAWNNVMAEGYLFVAFCFWVFCFGMSRYSHRIEKQLDTDHRQ</sequence>
<dbReference type="AlphaFoldDB" id="U5T419"/>
<dbReference type="CDD" id="cd06261">
    <property type="entry name" value="TM_PBP2"/>
    <property type="match status" value="1"/>
</dbReference>
<reference evidence="11 12" key="1">
    <citation type="journal article" date="2013" name="BMC Genomics">
        <title>Genomes of "Spiribacter", a streamlined, successful halophilic bacterium.</title>
        <authorList>
            <person name="Lopez-Perez M."/>
            <person name="Ghai R."/>
            <person name="Leon M.J."/>
            <person name="Rodriguez-Olmos A."/>
            <person name="Copa-Patino J.L."/>
            <person name="Soliveri J."/>
            <person name="Sanchez-Porro C."/>
            <person name="Ventosa A."/>
            <person name="Rodriguez-Valera F."/>
        </authorList>
    </citation>
    <scope>NUCLEOTIDE SEQUENCE [LARGE SCALE GENOMIC DNA]</scope>
    <source>
        <strain evidence="11 12">UAH-SP71</strain>
    </source>
</reference>
<evidence type="ECO:0000256" key="3">
    <source>
        <dbReference type="ARBA" id="ARBA00022448"/>
    </source>
</evidence>
<keyword evidence="12" id="KW-1185">Reference proteome</keyword>
<evidence type="ECO:0000256" key="8">
    <source>
        <dbReference type="ARBA" id="ARBA00023136"/>
    </source>
</evidence>
<dbReference type="KEGG" id="spiu:SPICUR_05960"/>
<feature type="transmembrane region" description="Helical" evidence="9">
    <location>
        <begin position="158"/>
        <end position="182"/>
    </location>
</feature>
<keyword evidence="3 9" id="KW-0813">Transport</keyword>
<evidence type="ECO:0000313" key="12">
    <source>
        <dbReference type="Proteomes" id="UP000017640"/>
    </source>
</evidence>